<evidence type="ECO:0000313" key="10">
    <source>
        <dbReference type="EMBL" id="SFM85389.1"/>
    </source>
</evidence>
<comment type="similarity">
    <text evidence="3 8">Belongs to the NAD(P)-dependent epimerase/dehydratase family. GDP-mannose 4,6-dehydratase subfamily.</text>
</comment>
<keyword evidence="6 8" id="KW-0456">Lyase</keyword>
<dbReference type="EC" id="4.2.1.47" evidence="4 8"/>
<dbReference type="GO" id="GO:0008446">
    <property type="term" value="F:GDP-mannose 4,6-dehydratase activity"/>
    <property type="evidence" value="ECO:0007669"/>
    <property type="project" value="UniProtKB-UniRule"/>
</dbReference>
<dbReference type="InterPro" id="IPR036291">
    <property type="entry name" value="NAD(P)-bd_dom_sf"/>
</dbReference>
<dbReference type="InterPro" id="IPR006368">
    <property type="entry name" value="GDP_Man_deHydtase"/>
</dbReference>
<dbReference type="SUPFAM" id="SSF51735">
    <property type="entry name" value="NAD(P)-binding Rossmann-fold domains"/>
    <property type="match status" value="1"/>
</dbReference>
<dbReference type="Pfam" id="PF16363">
    <property type="entry name" value="GDP_Man_Dehyd"/>
    <property type="match status" value="1"/>
</dbReference>
<keyword evidence="11" id="KW-1185">Reference proteome</keyword>
<dbReference type="Proteomes" id="UP000199048">
    <property type="component" value="Unassembled WGS sequence"/>
</dbReference>
<evidence type="ECO:0000256" key="5">
    <source>
        <dbReference type="ARBA" id="ARBA00022458"/>
    </source>
</evidence>
<keyword evidence="8" id="KW-0521">NADP</keyword>
<comment type="caution">
    <text evidence="8">Lacks conserved residue(s) required for the propagation of feature annotation.</text>
</comment>
<dbReference type="InterPro" id="IPR016040">
    <property type="entry name" value="NAD(P)-bd_dom"/>
</dbReference>
<accession>A0A1I4U8U0</accession>
<protein>
    <recommendedName>
        <fullName evidence="4 8">GDP-mannose 4,6-dehydratase</fullName>
        <ecNumber evidence="4 8">4.2.1.47</ecNumber>
    </recommendedName>
    <alternativeName>
        <fullName evidence="8">GDP-D-mannose dehydratase</fullName>
    </alternativeName>
</protein>
<evidence type="ECO:0000313" key="11">
    <source>
        <dbReference type="Proteomes" id="UP000199048"/>
    </source>
</evidence>
<evidence type="ECO:0000256" key="3">
    <source>
        <dbReference type="ARBA" id="ARBA00009263"/>
    </source>
</evidence>
<comment type="cofactor">
    <cofactor evidence="2 8">
        <name>NADP(+)</name>
        <dbReference type="ChEBI" id="CHEBI:58349"/>
    </cofactor>
</comment>
<dbReference type="Gene3D" id="3.40.50.720">
    <property type="entry name" value="NAD(P)-binding Rossmann-like Domain"/>
    <property type="match status" value="1"/>
</dbReference>
<proteinExistence type="inferred from homology"/>
<comment type="function">
    <text evidence="7 8">Catalyzes the conversion of GDP-D-mannose to GDP-4-dehydro-6-deoxy-D-mannose.</text>
</comment>
<dbReference type="EMBL" id="FOTK01000065">
    <property type="protein sequence ID" value="SFM85389.1"/>
    <property type="molecule type" value="Genomic_DNA"/>
</dbReference>
<dbReference type="PANTHER" id="PTHR43715:SF1">
    <property type="entry name" value="GDP-MANNOSE 4,6 DEHYDRATASE"/>
    <property type="match status" value="1"/>
</dbReference>
<evidence type="ECO:0000256" key="6">
    <source>
        <dbReference type="ARBA" id="ARBA00023239"/>
    </source>
</evidence>
<comment type="catalytic activity">
    <reaction evidence="1 8">
        <text>GDP-alpha-D-mannose = GDP-4-dehydro-alpha-D-rhamnose + H2O</text>
        <dbReference type="Rhea" id="RHEA:23820"/>
        <dbReference type="ChEBI" id="CHEBI:15377"/>
        <dbReference type="ChEBI" id="CHEBI:57527"/>
        <dbReference type="ChEBI" id="CHEBI:57964"/>
        <dbReference type="EC" id="4.2.1.47"/>
    </reaction>
</comment>
<dbReference type="OrthoDB" id="9779041at2"/>
<keyword evidence="5" id="KW-0536">Nodulation</keyword>
<dbReference type="GO" id="GO:0070401">
    <property type="term" value="F:NADP+ binding"/>
    <property type="evidence" value="ECO:0007669"/>
    <property type="project" value="UniProtKB-UniRule"/>
</dbReference>
<evidence type="ECO:0000256" key="2">
    <source>
        <dbReference type="ARBA" id="ARBA00001937"/>
    </source>
</evidence>
<dbReference type="HAMAP" id="MF_00955">
    <property type="entry name" value="GDP_Man_dehydratase"/>
    <property type="match status" value="1"/>
</dbReference>
<dbReference type="NCBIfam" id="TIGR01472">
    <property type="entry name" value="gmd"/>
    <property type="match status" value="1"/>
</dbReference>
<gene>
    <name evidence="8" type="primary">gmd</name>
    <name evidence="10" type="ORF">SAMN05192568_10659</name>
</gene>
<dbReference type="RefSeq" id="WP_092046686.1">
    <property type="nucleotide sequence ID" value="NZ_FOTK01000065.1"/>
</dbReference>
<feature type="binding site" evidence="8">
    <location>
        <position position="122"/>
    </location>
    <ligand>
        <name>NADP(+)</name>
        <dbReference type="ChEBI" id="CHEBI:58349"/>
    </ligand>
</feature>
<evidence type="ECO:0000259" key="9">
    <source>
        <dbReference type="Pfam" id="PF16363"/>
    </source>
</evidence>
<sequence>MKTALITGVTGQDGAYLAENLLLHGYKVYATYRRSSSENFWRIEALNILRDPNLILVQHDMTDFSSTLRLLDRASPDEIYNLAAQTHVQVSFDQPFTTAQITGIGPLNFLEGIRERKASARYYQASSAEMFGLVQSTPQTETTPFYPRSPYGVSKLFAHWMTINYRESYGIFAASGILFNHESPLRGKEFVTRKITHGVAQIAHGSETILRLGNLNALRDWGYAKDYVEGMRLMLQADSPDTFVLATNKTTSVRDFVTLSFAAADIDVEWSSSGVNEFAISRQSGKRVVEIDPTFFRPAEVDALIGDYSKAENMLGWRPTTKLNELCRLMVEADLQRLHRERGR</sequence>
<evidence type="ECO:0000256" key="1">
    <source>
        <dbReference type="ARBA" id="ARBA00000188"/>
    </source>
</evidence>
<dbReference type="PANTHER" id="PTHR43715">
    <property type="entry name" value="GDP-MANNOSE 4,6-DEHYDRATASE"/>
    <property type="match status" value="1"/>
</dbReference>
<evidence type="ECO:0000256" key="8">
    <source>
        <dbReference type="HAMAP-Rule" id="MF_00955"/>
    </source>
</evidence>
<organism evidence="10 11">
    <name type="scientific">Methylobacterium pseudosasicola</name>
    <dbReference type="NCBI Taxonomy" id="582667"/>
    <lineage>
        <taxon>Bacteria</taxon>
        <taxon>Pseudomonadati</taxon>
        <taxon>Pseudomonadota</taxon>
        <taxon>Alphaproteobacteria</taxon>
        <taxon>Hyphomicrobiales</taxon>
        <taxon>Methylobacteriaceae</taxon>
        <taxon>Methylobacterium</taxon>
    </lineage>
</organism>
<dbReference type="FunFam" id="3.40.50.720:FF:000924">
    <property type="entry name" value="GDP-mannose 4,6 dehydratase"/>
    <property type="match status" value="1"/>
</dbReference>
<dbReference type="GO" id="GO:0042351">
    <property type="term" value="P:'de novo' GDP-L-fucose biosynthetic process"/>
    <property type="evidence" value="ECO:0007669"/>
    <property type="project" value="TreeGrafter"/>
</dbReference>
<reference evidence="11" key="1">
    <citation type="submission" date="2016-10" db="EMBL/GenBank/DDBJ databases">
        <authorList>
            <person name="Varghese N."/>
            <person name="Submissions S."/>
        </authorList>
    </citation>
    <scope>NUCLEOTIDE SEQUENCE [LARGE SCALE GENOMIC DNA]</scope>
    <source>
        <strain evidence="11">BL36</strain>
    </source>
</reference>
<evidence type="ECO:0000256" key="7">
    <source>
        <dbReference type="ARBA" id="ARBA00059383"/>
    </source>
</evidence>
<dbReference type="CDD" id="cd05260">
    <property type="entry name" value="GDP_MD_SDR_e"/>
    <property type="match status" value="1"/>
</dbReference>
<feature type="domain" description="NAD(P)-binding" evidence="9">
    <location>
        <begin position="5"/>
        <end position="330"/>
    </location>
</feature>
<dbReference type="Gene3D" id="3.90.25.10">
    <property type="entry name" value="UDP-galactose 4-epimerase, domain 1"/>
    <property type="match status" value="1"/>
</dbReference>
<dbReference type="STRING" id="582667.SAMN05192568_10659"/>
<evidence type="ECO:0000256" key="4">
    <source>
        <dbReference type="ARBA" id="ARBA00011989"/>
    </source>
</evidence>
<name>A0A1I4U8U0_9HYPH</name>
<dbReference type="AlphaFoldDB" id="A0A1I4U8U0"/>